<protein>
    <recommendedName>
        <fullName evidence="3">4-alpha-L-fucosyltransferase</fullName>
    </recommendedName>
</protein>
<comment type="caution">
    <text evidence="1">The sequence shown here is derived from an EMBL/GenBank/DDBJ whole genome shotgun (WGS) entry which is preliminary data.</text>
</comment>
<dbReference type="RefSeq" id="WP_122145821.1">
    <property type="nucleotide sequence ID" value="NZ_CAXVLJ010000002.1"/>
</dbReference>
<gene>
    <name evidence="1" type="ORF">GKD68_21115</name>
</gene>
<dbReference type="Proteomes" id="UP000432516">
    <property type="component" value="Unassembled WGS sequence"/>
</dbReference>
<evidence type="ECO:0008006" key="3">
    <source>
        <dbReference type="Google" id="ProtNLM"/>
    </source>
</evidence>
<organism evidence="1 2">
    <name type="scientific">Parabacteroides distasonis</name>
    <dbReference type="NCBI Taxonomy" id="823"/>
    <lineage>
        <taxon>Bacteria</taxon>
        <taxon>Pseudomonadati</taxon>
        <taxon>Bacteroidota</taxon>
        <taxon>Bacteroidia</taxon>
        <taxon>Bacteroidales</taxon>
        <taxon>Tannerellaceae</taxon>
        <taxon>Parabacteroides</taxon>
    </lineage>
</organism>
<dbReference type="EMBL" id="WKNE01000032">
    <property type="protein sequence ID" value="MRZ57193.1"/>
    <property type="molecule type" value="Genomic_DNA"/>
</dbReference>
<evidence type="ECO:0000313" key="2">
    <source>
        <dbReference type="Proteomes" id="UP000432516"/>
    </source>
</evidence>
<accession>A0A395YQ74</accession>
<name>A0A395YQ74_PARDI</name>
<sequence length="378" mass="44929">MNLHLCLDGNFIQQAIDAFEQFYPKDNLFIMFNTSKKGKYRDDIFLYRYELDDPDILMKIQHICYRYTIKHVVIHALVSQYYPILIQLKEKKLYDGQVFWIFWGYELYNALGEIGTYKLIDNMSIFSWLTYIAPTPLSRIIKKVLGKNLRSEYLKKSLPYIDYFCTWFSYDFELLNKYFDSNLKFKYFKYLSPYKDTVQNDKISFCSKEKDLIMVNHQASLTGNYITLFRKLKSLKGIEDFTICTPLSYGSKYIRKNVLRLGKRDFGLKYVPLLKLFPVDEYNKFLDSIPVAIFGALRQEAAGNIMRLLRSGTKVFLRDGNPLLSYYREKGFIIFSFERDLNSLEDLQPLSQEQQLCNMKTAIDTQIFYEDYMPTFFD</sequence>
<dbReference type="AlphaFoldDB" id="A0A395YQ74"/>
<evidence type="ECO:0000313" key="1">
    <source>
        <dbReference type="EMBL" id="MRZ57193.1"/>
    </source>
</evidence>
<reference evidence="1 2" key="1">
    <citation type="journal article" date="2019" name="Nat. Med.">
        <title>A library of human gut bacterial isolates paired with longitudinal multiomics data enables mechanistic microbiome research.</title>
        <authorList>
            <person name="Poyet M."/>
            <person name="Groussin M."/>
            <person name="Gibbons S.M."/>
            <person name="Avila-Pacheco J."/>
            <person name="Jiang X."/>
            <person name="Kearney S.M."/>
            <person name="Perrotta A.R."/>
            <person name="Berdy B."/>
            <person name="Zhao S."/>
            <person name="Lieberman T.D."/>
            <person name="Swanson P.K."/>
            <person name="Smith M."/>
            <person name="Roesemann S."/>
            <person name="Alexander J.E."/>
            <person name="Rich S.A."/>
            <person name="Livny J."/>
            <person name="Vlamakis H."/>
            <person name="Clish C."/>
            <person name="Bullock K."/>
            <person name="Deik A."/>
            <person name="Scott J."/>
            <person name="Pierce K.A."/>
            <person name="Xavier R.J."/>
            <person name="Alm E.J."/>
        </authorList>
    </citation>
    <scope>NUCLEOTIDE SEQUENCE [LARGE SCALE GENOMIC DNA]</scope>
    <source>
        <strain evidence="1 2">BIOML-A2</strain>
    </source>
</reference>
<proteinExistence type="predicted"/>